<name>A0A5J4U692_9EUKA</name>
<comment type="caution">
    <text evidence="1">The sequence shown here is derived from an EMBL/GenBank/DDBJ whole genome shotgun (WGS) entry which is preliminary data.</text>
</comment>
<protein>
    <submittedName>
        <fullName evidence="1">Uncharacterized protein</fullName>
    </submittedName>
</protein>
<proteinExistence type="predicted"/>
<organism evidence="1 2">
    <name type="scientific">Streblomastix strix</name>
    <dbReference type="NCBI Taxonomy" id="222440"/>
    <lineage>
        <taxon>Eukaryota</taxon>
        <taxon>Metamonada</taxon>
        <taxon>Preaxostyla</taxon>
        <taxon>Oxymonadida</taxon>
        <taxon>Streblomastigidae</taxon>
        <taxon>Streblomastix</taxon>
    </lineage>
</organism>
<accession>A0A5J4U692</accession>
<reference evidence="1 2" key="1">
    <citation type="submission" date="2019-03" db="EMBL/GenBank/DDBJ databases">
        <title>Single cell metagenomics reveals metabolic interactions within the superorganism composed of flagellate Streblomastix strix and complex community of Bacteroidetes bacteria on its surface.</title>
        <authorList>
            <person name="Treitli S.C."/>
            <person name="Kolisko M."/>
            <person name="Husnik F."/>
            <person name="Keeling P."/>
            <person name="Hampl V."/>
        </authorList>
    </citation>
    <scope>NUCLEOTIDE SEQUENCE [LARGE SCALE GENOMIC DNA]</scope>
    <source>
        <strain evidence="1">ST1C</strain>
    </source>
</reference>
<feature type="non-terminal residue" evidence="1">
    <location>
        <position position="1"/>
    </location>
</feature>
<gene>
    <name evidence="1" type="ORF">EZS28_038595</name>
</gene>
<dbReference type="EMBL" id="SNRW01019972">
    <property type="protein sequence ID" value="KAA6365879.1"/>
    <property type="molecule type" value="Genomic_DNA"/>
</dbReference>
<dbReference type="Proteomes" id="UP000324800">
    <property type="component" value="Unassembled WGS sequence"/>
</dbReference>
<sequence length="368" mass="41696">ISTRLSFLPIDTAVSSLNAYSSTTLFYNAINLIRSNPVFRSYIQHTPLIIPPPQSMYPLPVITPASVLKGFFTPQLCIFCGSKGEIKCQLSKRNILSAIMNKNKSGDNSLLVKQIEGIINEQQMNEYDDIIRQPLLCRECAANEKDTFGDKPLNSSQLRYYLPDSFLKTINSSIIENFDINQNPANQTEYSNSNSILAPFAALTRLREAQQEFNLERQRCIECIRCFGTSNSWEQFAIEDYGSYPLNQTHNQMEQQQIEIQNDHKRTNNLITSPYVRSAIPQFMQMKSDHRSLASAPFRFCSCFVSADNNTIPGLNLSSDEKQLHKISCCTCGGIGCVAEDCPHFFRRKQLGSIAHECELVCKEYGYI</sequence>
<evidence type="ECO:0000313" key="1">
    <source>
        <dbReference type="EMBL" id="KAA6365879.1"/>
    </source>
</evidence>
<evidence type="ECO:0000313" key="2">
    <source>
        <dbReference type="Proteomes" id="UP000324800"/>
    </source>
</evidence>
<dbReference type="AlphaFoldDB" id="A0A5J4U692"/>